<dbReference type="Pfam" id="PF07801">
    <property type="entry name" value="DUF1647"/>
    <property type="match status" value="1"/>
</dbReference>
<feature type="non-terminal residue" evidence="1">
    <location>
        <position position="228"/>
    </location>
</feature>
<dbReference type="EMBL" id="BTRK01000006">
    <property type="protein sequence ID" value="GMR62912.1"/>
    <property type="molecule type" value="Genomic_DNA"/>
</dbReference>
<dbReference type="PANTHER" id="PTHR31389">
    <property type="entry name" value="LD39211P"/>
    <property type="match status" value="1"/>
</dbReference>
<accession>A0AAN5DHT2</accession>
<evidence type="ECO:0000313" key="1">
    <source>
        <dbReference type="EMBL" id="GMR62912.1"/>
    </source>
</evidence>
<sequence length="228" mass="26486">MRSIRSAVNNTIIFYDLGLKEIHVEELKSVCNLEVRKFDFHAYPDFVSRIMGGYHFKPIIMAEVFSEFEHFWIVDTSIRFFNVTPFLFDFYNNVTSSTFETVVLRRPTGHSIFAATHPSMYEYLPIDSALAKELEMLEYPIFIARSEVAREAIKWNALCALTKECMAPSGAVLSCSFGDDRFNAWAKCHRYDQSSINIVLSTLLERDGWKRRDRNNDNSMRSFTAVKR</sequence>
<dbReference type="PANTHER" id="PTHR31389:SF4">
    <property type="entry name" value="LD39211P"/>
    <property type="match status" value="1"/>
</dbReference>
<dbReference type="InterPro" id="IPR012444">
    <property type="entry name" value="DUF1647"/>
</dbReference>
<evidence type="ECO:0000313" key="2">
    <source>
        <dbReference type="Proteomes" id="UP001328107"/>
    </source>
</evidence>
<organism evidence="1 2">
    <name type="scientific">Pristionchus mayeri</name>
    <dbReference type="NCBI Taxonomy" id="1317129"/>
    <lineage>
        <taxon>Eukaryota</taxon>
        <taxon>Metazoa</taxon>
        <taxon>Ecdysozoa</taxon>
        <taxon>Nematoda</taxon>
        <taxon>Chromadorea</taxon>
        <taxon>Rhabditida</taxon>
        <taxon>Rhabditina</taxon>
        <taxon>Diplogasteromorpha</taxon>
        <taxon>Diplogasteroidea</taxon>
        <taxon>Neodiplogasteridae</taxon>
        <taxon>Pristionchus</taxon>
    </lineage>
</organism>
<protein>
    <submittedName>
        <fullName evidence="1">Uncharacterized protein</fullName>
    </submittedName>
</protein>
<name>A0AAN5DHT2_9BILA</name>
<reference evidence="2" key="1">
    <citation type="submission" date="2022-10" db="EMBL/GenBank/DDBJ databases">
        <title>Genome assembly of Pristionchus species.</title>
        <authorList>
            <person name="Yoshida K."/>
            <person name="Sommer R.J."/>
        </authorList>
    </citation>
    <scope>NUCLEOTIDE SEQUENCE [LARGE SCALE GENOMIC DNA]</scope>
    <source>
        <strain evidence="2">RS5460</strain>
    </source>
</reference>
<dbReference type="AlphaFoldDB" id="A0AAN5DHT2"/>
<gene>
    <name evidence="1" type="ORF">PMAYCL1PPCAC_33107</name>
</gene>
<proteinExistence type="predicted"/>
<dbReference type="Proteomes" id="UP001328107">
    <property type="component" value="Unassembled WGS sequence"/>
</dbReference>
<keyword evidence="2" id="KW-1185">Reference proteome</keyword>
<comment type="caution">
    <text evidence="1">The sequence shown here is derived from an EMBL/GenBank/DDBJ whole genome shotgun (WGS) entry which is preliminary data.</text>
</comment>